<dbReference type="Pfam" id="PF00589">
    <property type="entry name" value="Phage_integrase"/>
    <property type="match status" value="1"/>
</dbReference>
<keyword evidence="2" id="KW-0229">DNA integration</keyword>
<keyword evidence="7" id="KW-1185">Reference proteome</keyword>
<dbReference type="PANTHER" id="PTHR30629:SF2">
    <property type="entry name" value="PROPHAGE INTEGRASE INTS-RELATED"/>
    <property type="match status" value="1"/>
</dbReference>
<dbReference type="PANTHER" id="PTHR30629">
    <property type="entry name" value="PROPHAGE INTEGRASE"/>
    <property type="match status" value="1"/>
</dbReference>
<evidence type="ECO:0000259" key="5">
    <source>
        <dbReference type="PROSITE" id="PS51898"/>
    </source>
</evidence>
<comment type="caution">
    <text evidence="6">The sequence shown here is derived from an EMBL/GenBank/DDBJ whole genome shotgun (WGS) entry which is preliminary data.</text>
</comment>
<protein>
    <submittedName>
        <fullName evidence="6">Site-specific integrase</fullName>
    </submittedName>
</protein>
<reference evidence="6 7" key="1">
    <citation type="journal article" date="2019" name="Int. J. Syst. Evol. Microbiol.">
        <title>The Global Catalogue of Microorganisms (GCM) 10K type strain sequencing project: providing services to taxonomists for standard genome sequencing and annotation.</title>
        <authorList>
            <consortium name="The Broad Institute Genomics Platform"/>
            <consortium name="The Broad Institute Genome Sequencing Center for Infectious Disease"/>
            <person name="Wu L."/>
            <person name="Ma J."/>
        </authorList>
    </citation>
    <scope>NUCLEOTIDE SEQUENCE [LARGE SCALE GENOMIC DNA]</scope>
    <source>
        <strain evidence="6 7">JCM 16221</strain>
    </source>
</reference>
<evidence type="ECO:0000256" key="1">
    <source>
        <dbReference type="ARBA" id="ARBA00008857"/>
    </source>
</evidence>
<accession>A0ABN3GCS5</accession>
<dbReference type="Proteomes" id="UP001501218">
    <property type="component" value="Unassembled WGS sequence"/>
</dbReference>
<evidence type="ECO:0000256" key="3">
    <source>
        <dbReference type="ARBA" id="ARBA00023125"/>
    </source>
</evidence>
<organism evidence="6 7">
    <name type="scientific">Saccharopolyspora halophila</name>
    <dbReference type="NCBI Taxonomy" id="405551"/>
    <lineage>
        <taxon>Bacteria</taxon>
        <taxon>Bacillati</taxon>
        <taxon>Actinomycetota</taxon>
        <taxon>Actinomycetes</taxon>
        <taxon>Pseudonocardiales</taxon>
        <taxon>Pseudonocardiaceae</taxon>
        <taxon>Saccharopolyspora</taxon>
    </lineage>
</organism>
<dbReference type="InterPro" id="IPR058717">
    <property type="entry name" value="Phage_L5_Integrase_N"/>
</dbReference>
<comment type="similarity">
    <text evidence="1">Belongs to the 'phage' integrase family.</text>
</comment>
<dbReference type="RefSeq" id="WP_344131350.1">
    <property type="nucleotide sequence ID" value="NZ_BAAARA010000008.1"/>
</dbReference>
<dbReference type="CDD" id="cd01189">
    <property type="entry name" value="INT_ICEBs1_C_like"/>
    <property type="match status" value="1"/>
</dbReference>
<name>A0ABN3GCS5_9PSEU</name>
<feature type="domain" description="Tyr recombinase" evidence="5">
    <location>
        <begin position="158"/>
        <end position="359"/>
    </location>
</feature>
<evidence type="ECO:0000313" key="7">
    <source>
        <dbReference type="Proteomes" id="UP001501218"/>
    </source>
</evidence>
<dbReference type="InterPro" id="IPR050808">
    <property type="entry name" value="Phage_Integrase"/>
</dbReference>
<dbReference type="InterPro" id="IPR011010">
    <property type="entry name" value="DNA_brk_join_enz"/>
</dbReference>
<gene>
    <name evidence="6" type="ORF">GCM10009854_27780</name>
</gene>
<sequence length="403" mass="43980">MASVKRRPNGKWRARYRDEAGKEHSRHFGKKVEAERWLREVEASIVTGQYVAPDAGKITVRQYAASWEAQQVGGAAAARIVDNALRLHVLPELGDKPMRAVRRSHVQTLVKGLSDELAPGTVRNVYDVTAKLFAAAVYDRVIPTTPCERITLPKVSDVEVVPPTVEQVHRLAGAVDERYRAAVSMLAGSGLRIGELLGLRVSDVDFLRRTVRVERQRLQSGKLAPPKTDKSVRTVPLGQVVVDELAAHLAAFPSGEWLFTDHGGDPVPYWRWKRVWAAGLDRAFRTRDTSTGEVRVTDEAGAEMTSHDLRHFYASALIAGGASVKQVQTVLGHSSAAITLRVYSHLWPGDEDRTRSIIDAQLNVLRTGCGLSDAASSVSAGESTGSGGQPFLVSQKILSISAM</sequence>
<evidence type="ECO:0000256" key="2">
    <source>
        <dbReference type="ARBA" id="ARBA00022908"/>
    </source>
</evidence>
<proteinExistence type="inferred from homology"/>
<evidence type="ECO:0000313" key="6">
    <source>
        <dbReference type="EMBL" id="GAA2348781.1"/>
    </source>
</evidence>
<keyword evidence="4" id="KW-0233">DNA recombination</keyword>
<dbReference type="PROSITE" id="PS51898">
    <property type="entry name" value="TYR_RECOMBINASE"/>
    <property type="match status" value="1"/>
</dbReference>
<keyword evidence="3" id="KW-0238">DNA-binding</keyword>
<dbReference type="InterPro" id="IPR002104">
    <property type="entry name" value="Integrase_catalytic"/>
</dbReference>
<dbReference type="Gene3D" id="1.10.150.130">
    <property type="match status" value="1"/>
</dbReference>
<dbReference type="Pfam" id="PF26003">
    <property type="entry name" value="Integrase_N_phage"/>
    <property type="match status" value="1"/>
</dbReference>
<dbReference type="EMBL" id="BAAARA010000008">
    <property type="protein sequence ID" value="GAA2348781.1"/>
    <property type="molecule type" value="Genomic_DNA"/>
</dbReference>
<dbReference type="InterPro" id="IPR010998">
    <property type="entry name" value="Integrase_recombinase_N"/>
</dbReference>
<dbReference type="InterPro" id="IPR013762">
    <property type="entry name" value="Integrase-like_cat_sf"/>
</dbReference>
<dbReference type="Gene3D" id="1.10.443.10">
    <property type="entry name" value="Intergrase catalytic core"/>
    <property type="match status" value="1"/>
</dbReference>
<dbReference type="SUPFAM" id="SSF56349">
    <property type="entry name" value="DNA breaking-rejoining enzymes"/>
    <property type="match status" value="1"/>
</dbReference>
<evidence type="ECO:0000256" key="4">
    <source>
        <dbReference type="ARBA" id="ARBA00023172"/>
    </source>
</evidence>